<dbReference type="PIRSF" id="PIRSF006598">
    <property type="entry name" value="UCP006598"/>
    <property type="match status" value="1"/>
</dbReference>
<gene>
    <name evidence="1" type="ORF">ASJ80_05080</name>
</gene>
<keyword evidence="2" id="KW-1185">Reference proteome</keyword>
<dbReference type="AlphaFoldDB" id="A0A2A2H4D3"/>
<reference evidence="1 2" key="1">
    <citation type="journal article" date="2017" name="BMC Genomics">
        <title>Genomic analysis of methanogenic archaea reveals a shift towards energy conservation.</title>
        <authorList>
            <person name="Gilmore S.P."/>
            <person name="Henske J.K."/>
            <person name="Sexton J.A."/>
            <person name="Solomon K.V."/>
            <person name="Seppala S."/>
            <person name="Yoo J.I."/>
            <person name="Huyett L.M."/>
            <person name="Pressman A."/>
            <person name="Cogan J.Z."/>
            <person name="Kivenson V."/>
            <person name="Peng X."/>
            <person name="Tan Y."/>
            <person name="Valentine D.L."/>
            <person name="O'Malley M.A."/>
        </authorList>
    </citation>
    <scope>NUCLEOTIDE SEQUENCE [LARGE SCALE GENOMIC DNA]</scope>
    <source>
        <strain evidence="1 2">M.o.H.</strain>
    </source>
</reference>
<sequence length="364" mass="40138">MKIGVVVHGPYIVDSGYAKKILNLLQDYGDVKARLGGTMGRTAVYDAGLEDKIDISQKLFPSESIEKFVHNCDVIFLINYGKSSVTGHAFGFKVWSRCENVPPLIQIERPGEVDGSVIAWDSSLSEFANQIAERLCLKVVDAEEIKNELVKSEVTQTRRKVAGVSPNENIFVNGLVIGKSTSCDVTLVAEDGIITEIIGGALKKHGVEKLGRVDLTKVVIKTGLLRRSKVTPRVAEKPKTGDKFNVAFLNHAAEDIYKLKDADIVVTVGDDTTLVAGDILYRFGVPIIGITDGDIDKVVEKGFKNSKSLIIELESGHDDIIGQKIFRELFNEEEIIETENIESFKNEILQIINNNTTCFKIKEN</sequence>
<proteinExistence type="predicted"/>
<dbReference type="RefSeq" id="WP_069583331.1">
    <property type="nucleotide sequence ID" value="NZ_LMVM01000023.1"/>
</dbReference>
<protein>
    <recommendedName>
        <fullName evidence="3">DUF2117 domain-containing protein</fullName>
    </recommendedName>
</protein>
<organism evidence="1 2">
    <name type="scientific">Methanobacterium bryantii</name>
    <dbReference type="NCBI Taxonomy" id="2161"/>
    <lineage>
        <taxon>Archaea</taxon>
        <taxon>Methanobacteriati</taxon>
        <taxon>Methanobacteriota</taxon>
        <taxon>Methanomada group</taxon>
        <taxon>Methanobacteria</taxon>
        <taxon>Methanobacteriales</taxon>
        <taxon>Methanobacteriaceae</taxon>
        <taxon>Methanobacterium</taxon>
    </lineage>
</organism>
<comment type="caution">
    <text evidence="1">The sequence shown here is derived from an EMBL/GenBank/DDBJ whole genome shotgun (WGS) entry which is preliminary data.</text>
</comment>
<dbReference type="Pfam" id="PF09890">
    <property type="entry name" value="DUF2117"/>
    <property type="match status" value="1"/>
</dbReference>
<dbReference type="InterPro" id="IPR012032">
    <property type="entry name" value="UCP006598"/>
</dbReference>
<name>A0A2A2H4D3_METBR</name>
<evidence type="ECO:0000313" key="1">
    <source>
        <dbReference type="EMBL" id="PAV04227.1"/>
    </source>
</evidence>
<evidence type="ECO:0008006" key="3">
    <source>
        <dbReference type="Google" id="ProtNLM"/>
    </source>
</evidence>
<dbReference type="OrthoDB" id="120859at2157"/>
<evidence type="ECO:0000313" key="2">
    <source>
        <dbReference type="Proteomes" id="UP000217784"/>
    </source>
</evidence>
<accession>A0A2A2H4D3</accession>
<dbReference type="EMBL" id="LMVM01000023">
    <property type="protein sequence ID" value="PAV04227.1"/>
    <property type="molecule type" value="Genomic_DNA"/>
</dbReference>
<dbReference type="Proteomes" id="UP000217784">
    <property type="component" value="Unassembled WGS sequence"/>
</dbReference>